<dbReference type="RefSeq" id="XP_002508934.1">
    <property type="nucleotide sequence ID" value="XM_002508888.1"/>
</dbReference>
<dbReference type="KEGG" id="mis:MICPUN_63301"/>
<name>C1FIL8_MICCC</name>
<keyword evidence="3" id="KW-1185">Reference proteome</keyword>
<gene>
    <name evidence="2" type="ORF">MICPUN_63301</name>
</gene>
<dbReference type="AlphaFoldDB" id="C1FIL8"/>
<sequence>MRTDCRVEREKKTWKYNSYRAPTRTADMLRIALFLTLVTGASAAFEAVVNCTVLAKDNSCNAVTASALAASTSTFCTSLVAPAKDNNCLYDGTDKKCNYQGGGMDLKHTEWMTAEQKACYAGDSTTDTKAKCTALTGCYWIAKGGDDTAAGSSCGYPLAGLEATANGKSATAVQIAYLRASFMEDVCTVVSKDKATCNADARCTWNFDGKCVPSMNAQINNLVEGSCNTEADTLAKTLGATTAAATAAVGSGAAGFSSFAVVVSALVAALSLIA</sequence>
<proteinExistence type="predicted"/>
<keyword evidence="1" id="KW-0812">Transmembrane</keyword>
<dbReference type="Proteomes" id="UP000002009">
    <property type="component" value="Chromosome 12"/>
</dbReference>
<feature type="transmembrane region" description="Helical" evidence="1">
    <location>
        <begin position="253"/>
        <end position="273"/>
    </location>
</feature>
<dbReference type="GeneID" id="8248076"/>
<evidence type="ECO:0000313" key="3">
    <source>
        <dbReference type="Proteomes" id="UP000002009"/>
    </source>
</evidence>
<organism evidence="2 3">
    <name type="scientific">Micromonas commoda (strain RCC299 / NOUM17 / CCMP2709)</name>
    <name type="common">Picoplanktonic green alga</name>
    <dbReference type="NCBI Taxonomy" id="296587"/>
    <lineage>
        <taxon>Eukaryota</taxon>
        <taxon>Viridiplantae</taxon>
        <taxon>Chlorophyta</taxon>
        <taxon>Mamiellophyceae</taxon>
        <taxon>Mamiellales</taxon>
        <taxon>Mamiellaceae</taxon>
        <taxon>Micromonas</taxon>
    </lineage>
</organism>
<keyword evidence="1" id="KW-1133">Transmembrane helix</keyword>
<dbReference type="InParanoid" id="C1FIL8"/>
<evidence type="ECO:0000256" key="1">
    <source>
        <dbReference type="SAM" id="Phobius"/>
    </source>
</evidence>
<protein>
    <submittedName>
        <fullName evidence="2">Uncharacterized protein</fullName>
    </submittedName>
</protein>
<evidence type="ECO:0000313" key="2">
    <source>
        <dbReference type="EMBL" id="ACO70192.1"/>
    </source>
</evidence>
<reference evidence="2 3" key="1">
    <citation type="journal article" date="2009" name="Science">
        <title>Green evolution and dynamic adaptations revealed by genomes of the marine picoeukaryotes Micromonas.</title>
        <authorList>
            <person name="Worden A.Z."/>
            <person name="Lee J.H."/>
            <person name="Mock T."/>
            <person name="Rouze P."/>
            <person name="Simmons M.P."/>
            <person name="Aerts A.L."/>
            <person name="Allen A.E."/>
            <person name="Cuvelier M.L."/>
            <person name="Derelle E."/>
            <person name="Everett M.V."/>
            <person name="Foulon E."/>
            <person name="Grimwood J."/>
            <person name="Gundlach H."/>
            <person name="Henrissat B."/>
            <person name="Napoli C."/>
            <person name="McDonald S.M."/>
            <person name="Parker M.S."/>
            <person name="Rombauts S."/>
            <person name="Salamov A."/>
            <person name="Von Dassow P."/>
            <person name="Badger J.H."/>
            <person name="Coutinho P.M."/>
            <person name="Demir E."/>
            <person name="Dubchak I."/>
            <person name="Gentemann C."/>
            <person name="Eikrem W."/>
            <person name="Gready J.E."/>
            <person name="John U."/>
            <person name="Lanier W."/>
            <person name="Lindquist E.A."/>
            <person name="Lucas S."/>
            <person name="Mayer K.F."/>
            <person name="Moreau H."/>
            <person name="Not F."/>
            <person name="Otillar R."/>
            <person name="Panaud O."/>
            <person name="Pangilinan J."/>
            <person name="Paulsen I."/>
            <person name="Piegu B."/>
            <person name="Poliakov A."/>
            <person name="Robbens S."/>
            <person name="Schmutz J."/>
            <person name="Toulza E."/>
            <person name="Wyss T."/>
            <person name="Zelensky A."/>
            <person name="Zhou K."/>
            <person name="Armbrust E.V."/>
            <person name="Bhattacharya D."/>
            <person name="Goodenough U.W."/>
            <person name="Van de Peer Y."/>
            <person name="Grigoriev I.V."/>
        </authorList>
    </citation>
    <scope>NUCLEOTIDE SEQUENCE [LARGE SCALE GENOMIC DNA]</scope>
    <source>
        <strain evidence="3">RCC299 / NOUM17</strain>
    </source>
</reference>
<dbReference type="EMBL" id="CP001577">
    <property type="protein sequence ID" value="ACO70192.1"/>
    <property type="molecule type" value="Genomic_DNA"/>
</dbReference>
<accession>C1FIL8</accession>
<keyword evidence="1" id="KW-0472">Membrane</keyword>